<dbReference type="SUPFAM" id="SSF48452">
    <property type="entry name" value="TPR-like"/>
    <property type="match status" value="1"/>
</dbReference>
<evidence type="ECO:0000313" key="6">
    <source>
        <dbReference type="EMBL" id="TRW49367.1"/>
    </source>
</evidence>
<dbReference type="Pfam" id="PF07719">
    <property type="entry name" value="TPR_2"/>
    <property type="match status" value="1"/>
</dbReference>
<keyword evidence="2 3" id="KW-0802">TPR repeat</keyword>
<feature type="repeat" description="TPR" evidence="3">
    <location>
        <begin position="441"/>
        <end position="474"/>
    </location>
</feature>
<keyword evidence="5" id="KW-0472">Membrane</keyword>
<evidence type="ECO:0000256" key="1">
    <source>
        <dbReference type="ARBA" id="ARBA00022737"/>
    </source>
</evidence>
<dbReference type="InterPro" id="IPR013105">
    <property type="entry name" value="TPR_2"/>
</dbReference>
<sequence>MVVDVAAITTAAKGAFMELLTFGVYWLRPLWLLLLIPLLVFTPYLWRRAQRRSESRPLIAGHLAAQLYKASSRRRSWMAPLSLWLSLLLGIIGIAGPAIDQVQVPVFQADKGAVVLFDASIQTRAQDIAPDRHTRMRFKAVDLVNRFGDGQLGLIAYAGDAFTVTPLTRDSRNILQSLTVLEPELMPSPGHDPLLGFEEADRLLSAAGYREGDIYWFTGGISNRDMDDVRRFLRNKAWRVHVLAVGTQDGAPVRGRDGELIRDERGRVILPRLEPAYLQQITRMTGGQYVAYQQDNTDIEQLLAASETDQQAFIETMEQGDQWRDLGPFVVLFILPFALFAARRGVLYCLPILMISSLLLPQAAYATEQAEPSTNIAPRARLSLLEQSLLNADQQGARLQQMGDYEQAAERFHSLAHQAQAHYRAGNFSRAAELYAQLEGAEYKYNLGNALAQLGDLEGALTAYQDALTKQPDWQEARENYELVKSLRDQQDAHGDDDGDSESSDERDDNDEPQQGDQDNQDMRPEDSADPDADNDTEDSSSQDEQGNDETSQDEPDTTETDTDTDAGMEKQEESASLFDDDTLTDEERAELEQLLRRVEEDPALILRNRLQREAQRRQMQRPPRGF</sequence>
<dbReference type="SUPFAM" id="SSF53300">
    <property type="entry name" value="vWA-like"/>
    <property type="match status" value="1"/>
</dbReference>
<feature type="compositionally biased region" description="Acidic residues" evidence="4">
    <location>
        <begin position="528"/>
        <end position="567"/>
    </location>
</feature>
<dbReference type="InterPro" id="IPR036465">
    <property type="entry name" value="vWFA_dom_sf"/>
</dbReference>
<comment type="caution">
    <text evidence="6">The sequence shown here is derived from an EMBL/GenBank/DDBJ whole genome shotgun (WGS) entry which is preliminary data.</text>
</comment>
<dbReference type="AlphaFoldDB" id="A0A552X2W4"/>
<evidence type="ECO:0000256" key="4">
    <source>
        <dbReference type="SAM" id="MobiDB-lite"/>
    </source>
</evidence>
<feature type="transmembrane region" description="Helical" evidence="5">
    <location>
        <begin position="26"/>
        <end position="46"/>
    </location>
</feature>
<dbReference type="PROSITE" id="PS50005">
    <property type="entry name" value="TPR"/>
    <property type="match status" value="1"/>
</dbReference>
<evidence type="ECO:0000313" key="7">
    <source>
        <dbReference type="Proteomes" id="UP000320359"/>
    </source>
</evidence>
<feature type="region of interest" description="Disordered" evidence="4">
    <location>
        <begin position="488"/>
        <end position="587"/>
    </location>
</feature>
<feature type="compositionally biased region" description="Acidic residues" evidence="4">
    <location>
        <begin position="497"/>
        <end position="514"/>
    </location>
</feature>
<evidence type="ECO:0000256" key="5">
    <source>
        <dbReference type="SAM" id="Phobius"/>
    </source>
</evidence>
<keyword evidence="7" id="KW-1185">Reference proteome</keyword>
<reference evidence="6 7" key="1">
    <citation type="submission" date="2019-07" db="EMBL/GenBank/DDBJ databases">
        <authorList>
            <person name="Yang M."/>
            <person name="Zhao D."/>
            <person name="Xiang H."/>
        </authorList>
    </citation>
    <scope>NUCLEOTIDE SEQUENCE [LARGE SCALE GENOMIC DNA]</scope>
    <source>
        <strain evidence="6 7">IM1326</strain>
    </source>
</reference>
<proteinExistence type="predicted"/>
<name>A0A552X2W4_9GAMM</name>
<dbReference type="InterPro" id="IPR011990">
    <property type="entry name" value="TPR-like_helical_dom_sf"/>
</dbReference>
<dbReference type="Gene3D" id="3.40.50.410">
    <property type="entry name" value="von Willebrand factor, type A domain"/>
    <property type="match status" value="1"/>
</dbReference>
<keyword evidence="1" id="KW-0677">Repeat</keyword>
<dbReference type="OrthoDB" id="9807628at2"/>
<gene>
    <name evidence="6" type="ORF">FM042_00400</name>
</gene>
<protein>
    <submittedName>
        <fullName evidence="6">Tetratricopeptide repeat protein</fullName>
    </submittedName>
</protein>
<evidence type="ECO:0000256" key="2">
    <source>
        <dbReference type="ARBA" id="ARBA00022803"/>
    </source>
</evidence>
<dbReference type="PANTHER" id="PTHR22550">
    <property type="entry name" value="SPORE GERMINATION PROTEIN"/>
    <property type="match status" value="1"/>
</dbReference>
<keyword evidence="5" id="KW-1133">Transmembrane helix</keyword>
<dbReference type="Proteomes" id="UP000320359">
    <property type="component" value="Unassembled WGS sequence"/>
</dbReference>
<accession>A0A552X2W4</accession>
<feature type="transmembrane region" description="Helical" evidence="5">
    <location>
        <begin position="77"/>
        <end position="99"/>
    </location>
</feature>
<evidence type="ECO:0000256" key="3">
    <source>
        <dbReference type="PROSITE-ProRule" id="PRU00339"/>
    </source>
</evidence>
<dbReference type="PANTHER" id="PTHR22550:SF14">
    <property type="entry name" value="VWFA DOMAIN-CONTAINING PROTEIN"/>
    <property type="match status" value="1"/>
</dbReference>
<dbReference type="Gene3D" id="1.25.40.10">
    <property type="entry name" value="Tetratricopeptide repeat domain"/>
    <property type="match status" value="1"/>
</dbReference>
<keyword evidence="5" id="KW-0812">Transmembrane</keyword>
<dbReference type="EMBL" id="VJWL01000001">
    <property type="protein sequence ID" value="TRW49367.1"/>
    <property type="molecule type" value="Genomic_DNA"/>
</dbReference>
<dbReference type="PROSITE" id="PS50293">
    <property type="entry name" value="TPR_REGION"/>
    <property type="match status" value="1"/>
</dbReference>
<organism evidence="6 7">
    <name type="scientific">Aliidiomarina halalkaliphila</name>
    <dbReference type="NCBI Taxonomy" id="2593535"/>
    <lineage>
        <taxon>Bacteria</taxon>
        <taxon>Pseudomonadati</taxon>
        <taxon>Pseudomonadota</taxon>
        <taxon>Gammaproteobacteria</taxon>
        <taxon>Alteromonadales</taxon>
        <taxon>Idiomarinaceae</taxon>
        <taxon>Aliidiomarina</taxon>
    </lineage>
</organism>
<dbReference type="InterPro" id="IPR050768">
    <property type="entry name" value="UPF0353/GerABKA_families"/>
</dbReference>
<dbReference type="InterPro" id="IPR019734">
    <property type="entry name" value="TPR_rpt"/>
</dbReference>
<dbReference type="SMART" id="SM00028">
    <property type="entry name" value="TPR"/>
    <property type="match status" value="1"/>
</dbReference>